<evidence type="ECO:0000313" key="3">
    <source>
        <dbReference type="Proteomes" id="UP001150238"/>
    </source>
</evidence>
<name>A0A9W9AY69_9AGAR</name>
<reference evidence="2" key="1">
    <citation type="submission" date="2022-08" db="EMBL/GenBank/DDBJ databases">
        <authorList>
            <consortium name="DOE Joint Genome Institute"/>
            <person name="Min B."/>
            <person name="Riley R."/>
            <person name="Sierra-Patev S."/>
            <person name="Naranjo-Ortiz M."/>
            <person name="Looney B."/>
            <person name="Konkel Z."/>
            <person name="Slot J.C."/>
            <person name="Sakamoto Y."/>
            <person name="Steenwyk J.L."/>
            <person name="Rokas A."/>
            <person name="Carro J."/>
            <person name="Camarero S."/>
            <person name="Ferreira P."/>
            <person name="Molpeceres G."/>
            <person name="Ruiz-Duenas F.J."/>
            <person name="Serrano A."/>
            <person name="Henrissat B."/>
            <person name="Drula E."/>
            <person name="Hughes K.W."/>
            <person name="Mata J.L."/>
            <person name="Ishikawa N.K."/>
            <person name="Vargas-Isla R."/>
            <person name="Ushijima S."/>
            <person name="Smith C.A."/>
            <person name="Ahrendt S."/>
            <person name="Andreopoulos W."/>
            <person name="He G."/>
            <person name="Labutti K."/>
            <person name="Lipzen A."/>
            <person name="Ng V."/>
            <person name="Sandor L."/>
            <person name="Barry K."/>
            <person name="Martinez A.T."/>
            <person name="Xiao Y."/>
            <person name="Gibbons J.G."/>
            <person name="Terashima K."/>
            <person name="Hibbett D.S."/>
            <person name="Grigoriev I.V."/>
        </authorList>
    </citation>
    <scope>NUCLEOTIDE SEQUENCE</scope>
    <source>
        <strain evidence="2">Sp2 HRB7682 ss15</strain>
    </source>
</reference>
<gene>
    <name evidence="2" type="ORF">C8J55DRAFT_485845</name>
</gene>
<reference evidence="2" key="2">
    <citation type="journal article" date="2023" name="Proc. Natl. Acad. Sci. U.S.A.">
        <title>A global phylogenomic analysis of the shiitake genus Lentinula.</title>
        <authorList>
            <person name="Sierra-Patev S."/>
            <person name="Min B."/>
            <person name="Naranjo-Ortiz M."/>
            <person name="Looney B."/>
            <person name="Konkel Z."/>
            <person name="Slot J.C."/>
            <person name="Sakamoto Y."/>
            <person name="Steenwyk J.L."/>
            <person name="Rokas A."/>
            <person name="Carro J."/>
            <person name="Camarero S."/>
            <person name="Ferreira P."/>
            <person name="Molpeceres G."/>
            <person name="Ruiz-Duenas F.J."/>
            <person name="Serrano A."/>
            <person name="Henrissat B."/>
            <person name="Drula E."/>
            <person name="Hughes K.W."/>
            <person name="Mata J.L."/>
            <person name="Ishikawa N.K."/>
            <person name="Vargas-Isla R."/>
            <person name="Ushijima S."/>
            <person name="Smith C.A."/>
            <person name="Donoghue J."/>
            <person name="Ahrendt S."/>
            <person name="Andreopoulos W."/>
            <person name="He G."/>
            <person name="LaButti K."/>
            <person name="Lipzen A."/>
            <person name="Ng V."/>
            <person name="Riley R."/>
            <person name="Sandor L."/>
            <person name="Barry K."/>
            <person name="Martinez A.T."/>
            <person name="Xiao Y."/>
            <person name="Gibbons J.G."/>
            <person name="Terashima K."/>
            <person name="Grigoriev I.V."/>
            <person name="Hibbett D."/>
        </authorList>
    </citation>
    <scope>NUCLEOTIDE SEQUENCE</scope>
    <source>
        <strain evidence="2">Sp2 HRB7682 ss15</strain>
    </source>
</reference>
<protein>
    <recommendedName>
        <fullName evidence="4">SAP domain-containing protein</fullName>
    </recommendedName>
</protein>
<accession>A0A9W9AY69</accession>
<sequence length="450" mass="51560">MAEKIRGDAQYCTKTAFIFLAFNSMTVVMPRIKFESGDEKLQLPTSSGEIKVVDLTTFKLQDLRLLCKEYGLKNLKRTSSDYLTALRRISKSPSIWKADSSRTFIQAISPSPSKINGKRQPKTPSKNNASSRPKRLPSEVETSKNQKIEEIHDWLDHVHFQLRGSMGINSLILRMLRIPSVAPPQFKASSNFSVILPKHVKVPTIELPRPIEIFSEKFRITLASGTCVYFTTNDIAKYPMVIMPRHSTEDYLNQLLSFWDDALPTWKPECCPIEAEIGGVKLAAKYWKEVFSKAGHWKISRNRTQWFFWRILIAELHAHGDVVGLFCEAYRNHDTGRCLGVKKISDMLRAQRRVADNATKEEFFSLYKADPEFLGTLERTIMCYEDEHGNPGLLSRHVEESHINKLAGAAMWVGAWKNNNDMLFQFLRVNGQRKLEKQVKPVTPGDFQYV</sequence>
<evidence type="ECO:0000313" key="2">
    <source>
        <dbReference type="EMBL" id="KAJ4493151.1"/>
    </source>
</evidence>
<feature type="compositionally biased region" description="Polar residues" evidence="1">
    <location>
        <begin position="122"/>
        <end position="131"/>
    </location>
</feature>
<proteinExistence type="predicted"/>
<organism evidence="2 3">
    <name type="scientific">Lentinula lateritia</name>
    <dbReference type="NCBI Taxonomy" id="40482"/>
    <lineage>
        <taxon>Eukaryota</taxon>
        <taxon>Fungi</taxon>
        <taxon>Dikarya</taxon>
        <taxon>Basidiomycota</taxon>
        <taxon>Agaricomycotina</taxon>
        <taxon>Agaricomycetes</taxon>
        <taxon>Agaricomycetidae</taxon>
        <taxon>Agaricales</taxon>
        <taxon>Marasmiineae</taxon>
        <taxon>Omphalotaceae</taxon>
        <taxon>Lentinula</taxon>
    </lineage>
</organism>
<evidence type="ECO:0008006" key="4">
    <source>
        <dbReference type="Google" id="ProtNLM"/>
    </source>
</evidence>
<evidence type="ECO:0000256" key="1">
    <source>
        <dbReference type="SAM" id="MobiDB-lite"/>
    </source>
</evidence>
<feature type="region of interest" description="Disordered" evidence="1">
    <location>
        <begin position="109"/>
        <end position="144"/>
    </location>
</feature>
<dbReference type="Proteomes" id="UP001150238">
    <property type="component" value="Unassembled WGS sequence"/>
</dbReference>
<comment type="caution">
    <text evidence="2">The sequence shown here is derived from an EMBL/GenBank/DDBJ whole genome shotgun (WGS) entry which is preliminary data.</text>
</comment>
<dbReference type="AlphaFoldDB" id="A0A9W9AY69"/>
<dbReference type="EMBL" id="JANVFS010000004">
    <property type="protein sequence ID" value="KAJ4493151.1"/>
    <property type="molecule type" value="Genomic_DNA"/>
</dbReference>